<organism evidence="5 6">
    <name type="scientific">Fibrella aquatilis</name>
    <dbReference type="NCBI Taxonomy" id="2817059"/>
    <lineage>
        <taxon>Bacteria</taxon>
        <taxon>Pseudomonadati</taxon>
        <taxon>Bacteroidota</taxon>
        <taxon>Cytophagia</taxon>
        <taxon>Cytophagales</taxon>
        <taxon>Spirosomataceae</taxon>
        <taxon>Fibrella</taxon>
    </lineage>
</organism>
<evidence type="ECO:0000313" key="6">
    <source>
        <dbReference type="Proteomes" id="UP000664795"/>
    </source>
</evidence>
<name>A0A939G502_9BACT</name>
<accession>A0A939G502</accession>
<evidence type="ECO:0000256" key="1">
    <source>
        <dbReference type="ARBA" id="ARBA00001954"/>
    </source>
</evidence>
<evidence type="ECO:0000259" key="4">
    <source>
        <dbReference type="Pfam" id="PF02668"/>
    </source>
</evidence>
<dbReference type="RefSeq" id="WP_207336195.1">
    <property type="nucleotide sequence ID" value="NZ_JAFMYU010000011.1"/>
</dbReference>
<evidence type="ECO:0000256" key="3">
    <source>
        <dbReference type="ARBA" id="ARBA00023194"/>
    </source>
</evidence>
<dbReference type="InterPro" id="IPR042098">
    <property type="entry name" value="TauD-like_sf"/>
</dbReference>
<keyword evidence="6" id="KW-1185">Reference proteome</keyword>
<sequence>MNFFAKVEYTTLDDTIQQVKQAVLSNRVVHLANFKPDLPVHEFYSRLSETIGKIHAAGEDMSTGKQTENRWIDITYNPEIPDRYRSSNTRQPLHTDDSYVELYDEVAVNFFYCASRAKLGGATTYIDLQMVVDCLKMDEETDLLNELMSTDVVFSKGGSRKVRKCLDQDAEGYLANWNYFCIDREENSAEVIDLCERWHKFLETRIMEAGIVMPLQLQEGECVFFHDDRVMHGRNAFFAEYPGQRSLIKGKIILESANERAAPSTVAA</sequence>
<feature type="domain" description="TauD/TfdA-like" evidence="4">
    <location>
        <begin position="12"/>
        <end position="163"/>
    </location>
</feature>
<dbReference type="Pfam" id="PF02668">
    <property type="entry name" value="TauD"/>
    <property type="match status" value="1"/>
</dbReference>
<dbReference type="InterPro" id="IPR050411">
    <property type="entry name" value="AlphaKG_dependent_hydroxylases"/>
</dbReference>
<dbReference type="GO" id="GO:0017000">
    <property type="term" value="P:antibiotic biosynthetic process"/>
    <property type="evidence" value="ECO:0007669"/>
    <property type="project" value="UniProtKB-KW"/>
</dbReference>
<dbReference type="GO" id="GO:0016706">
    <property type="term" value="F:2-oxoglutarate-dependent dioxygenase activity"/>
    <property type="evidence" value="ECO:0007669"/>
    <property type="project" value="UniProtKB-ARBA"/>
</dbReference>
<dbReference type="InterPro" id="IPR003819">
    <property type="entry name" value="TauD/TfdA-like"/>
</dbReference>
<dbReference type="AlphaFoldDB" id="A0A939G502"/>
<keyword evidence="2" id="KW-0560">Oxidoreductase</keyword>
<gene>
    <name evidence="5" type="ORF">J2I48_14525</name>
</gene>
<reference evidence="5 6" key="1">
    <citation type="submission" date="2021-03" db="EMBL/GenBank/DDBJ databases">
        <title>Fibrella sp. HMF5036 genome sequencing and assembly.</title>
        <authorList>
            <person name="Kang H."/>
            <person name="Kim H."/>
            <person name="Bae S."/>
            <person name="Joh K."/>
        </authorList>
    </citation>
    <scope>NUCLEOTIDE SEQUENCE [LARGE SCALE GENOMIC DNA]</scope>
    <source>
        <strain evidence="5 6">HMF5036</strain>
    </source>
</reference>
<dbReference type="Gene3D" id="3.60.130.10">
    <property type="entry name" value="Clavaminate synthase-like"/>
    <property type="match status" value="1"/>
</dbReference>
<dbReference type="Proteomes" id="UP000664795">
    <property type="component" value="Unassembled WGS sequence"/>
</dbReference>
<proteinExistence type="predicted"/>
<dbReference type="SUPFAM" id="SSF51197">
    <property type="entry name" value="Clavaminate synthase-like"/>
    <property type="match status" value="1"/>
</dbReference>
<evidence type="ECO:0000313" key="5">
    <source>
        <dbReference type="EMBL" id="MBO0932224.1"/>
    </source>
</evidence>
<comment type="cofactor">
    <cofactor evidence="1">
        <name>Fe(2+)</name>
        <dbReference type="ChEBI" id="CHEBI:29033"/>
    </cofactor>
</comment>
<dbReference type="PANTHER" id="PTHR10696:SF56">
    <property type="entry name" value="TAUD_TFDA-LIKE DOMAIN-CONTAINING PROTEIN"/>
    <property type="match status" value="1"/>
</dbReference>
<protein>
    <submittedName>
        <fullName evidence="5">TauD/TfdA family dioxygenase</fullName>
    </submittedName>
</protein>
<dbReference type="PANTHER" id="PTHR10696">
    <property type="entry name" value="GAMMA-BUTYROBETAINE HYDROXYLASE-RELATED"/>
    <property type="match status" value="1"/>
</dbReference>
<dbReference type="EMBL" id="JAFMYU010000011">
    <property type="protein sequence ID" value="MBO0932224.1"/>
    <property type="molecule type" value="Genomic_DNA"/>
</dbReference>
<keyword evidence="5" id="KW-0223">Dioxygenase</keyword>
<keyword evidence="3" id="KW-0045">Antibiotic biosynthesis</keyword>
<evidence type="ECO:0000256" key="2">
    <source>
        <dbReference type="ARBA" id="ARBA00023002"/>
    </source>
</evidence>
<comment type="caution">
    <text evidence="5">The sequence shown here is derived from an EMBL/GenBank/DDBJ whole genome shotgun (WGS) entry which is preliminary data.</text>
</comment>